<comment type="caution">
    <text evidence="1">The sequence shown here is derived from an EMBL/GenBank/DDBJ whole genome shotgun (WGS) entry which is preliminary data.</text>
</comment>
<protein>
    <submittedName>
        <fullName evidence="1">Uncharacterized protein</fullName>
    </submittedName>
</protein>
<gene>
    <name evidence="1" type="ORF">EPIR_1692</name>
</gene>
<sequence length="225" mass="26147">MRLITSEELPAETHADVLIKLSQITRYRRLSSALERTLCQCSDIHFEFESRKDELQENYKKEGYATGLQLFFSQLTIMLDDYEQQYNLRMDTFKSLMIEAVSTSFDDPVIVERIVYHMKRICSQQNMHKVIIPQTVKLPAGADKSNYLFTDSSHITIQGEKDAIRFQSTPLCQQWLEQAALEMTEINDSIHKIIPDVLYGIGHKLISLSNQKNLTYFNLSREDNL</sequence>
<organism evidence="1 2">
    <name type="scientific">Erwinia piriflorinigrans CFBP 5888</name>
    <dbReference type="NCBI Taxonomy" id="1161919"/>
    <lineage>
        <taxon>Bacteria</taxon>
        <taxon>Pseudomonadati</taxon>
        <taxon>Pseudomonadota</taxon>
        <taxon>Gammaproteobacteria</taxon>
        <taxon>Enterobacterales</taxon>
        <taxon>Erwiniaceae</taxon>
        <taxon>Erwinia</taxon>
    </lineage>
</organism>
<dbReference type="AlphaFoldDB" id="V5Z805"/>
<dbReference type="EMBL" id="CAHS01000014">
    <property type="protein sequence ID" value="CCG87057.1"/>
    <property type="molecule type" value="Genomic_DNA"/>
</dbReference>
<proteinExistence type="predicted"/>
<reference evidence="1 2" key="1">
    <citation type="journal article" date="2013" name="Syst. Appl. Microbiol.">
        <title>Phylogenetic position and virulence apparatus of the pear flower necrosis pathogen Erwinia piriflorinigrans CFBP 5888T as assessed by comparative genomics.</title>
        <authorList>
            <person name="Smits T.H."/>
            <person name="Rezzonico F."/>
            <person name="Lopez M.M."/>
            <person name="Blom J."/>
            <person name="Goesmann A."/>
            <person name="Frey J.E."/>
            <person name="Duffy B."/>
        </authorList>
    </citation>
    <scope>NUCLEOTIDE SEQUENCE [LARGE SCALE GENOMIC DNA]</scope>
    <source>
        <strain evidence="2">CFBP5888</strain>
    </source>
</reference>
<dbReference type="STRING" id="1161919.EPIR_1692"/>
<accession>V5Z805</accession>
<name>V5Z805_9GAMM</name>
<evidence type="ECO:0000313" key="1">
    <source>
        <dbReference type="EMBL" id="CCG87057.1"/>
    </source>
</evidence>
<dbReference type="OrthoDB" id="6518149at2"/>
<evidence type="ECO:0000313" key="2">
    <source>
        <dbReference type="Proteomes" id="UP000018217"/>
    </source>
</evidence>
<dbReference type="Proteomes" id="UP000018217">
    <property type="component" value="Unassembled WGS sequence"/>
</dbReference>
<dbReference type="RefSeq" id="WP_023654855.1">
    <property type="nucleotide sequence ID" value="NZ_CAHS01000014.1"/>
</dbReference>
<keyword evidence="2" id="KW-1185">Reference proteome</keyword>